<name>A0ABR2G609_9ROSI</name>
<keyword evidence="2" id="KW-1185">Reference proteome</keyword>
<dbReference type="Gene3D" id="3.80.10.10">
    <property type="entry name" value="Ribonuclease Inhibitor"/>
    <property type="match status" value="1"/>
</dbReference>
<dbReference type="SUPFAM" id="SSF52047">
    <property type="entry name" value="RNI-like"/>
    <property type="match status" value="1"/>
</dbReference>
<dbReference type="EMBL" id="JBBPBM010000002">
    <property type="protein sequence ID" value="KAK8595918.1"/>
    <property type="molecule type" value="Genomic_DNA"/>
</dbReference>
<accession>A0ABR2G609</accession>
<comment type="caution">
    <text evidence="1">The sequence shown here is derived from an EMBL/GenBank/DDBJ whole genome shotgun (WGS) entry which is preliminary data.</text>
</comment>
<reference evidence="1 2" key="1">
    <citation type="journal article" date="2024" name="G3 (Bethesda)">
        <title>Genome assembly of Hibiscus sabdariffa L. provides insights into metabolisms of medicinal natural products.</title>
        <authorList>
            <person name="Kim T."/>
        </authorList>
    </citation>
    <scope>NUCLEOTIDE SEQUENCE [LARGE SCALE GENOMIC DNA]</scope>
    <source>
        <strain evidence="1">TK-2024</strain>
        <tissue evidence="1">Old leaves</tissue>
    </source>
</reference>
<proteinExistence type="predicted"/>
<protein>
    <submittedName>
        <fullName evidence="1">Uncharacterized protein</fullName>
    </submittedName>
</protein>
<gene>
    <name evidence="1" type="ORF">V6N12_064424</name>
</gene>
<sequence>MVSLPQAPTIYELHLGYSNKVSVEHIVPRLRKFTIRGFSTLETLPAEIMHCLCLEELKICDCPSLSSLQDATLPALTRLDIMSYNHSPNLITSRYEDAI</sequence>
<organism evidence="1 2">
    <name type="scientific">Hibiscus sabdariffa</name>
    <name type="common">roselle</name>
    <dbReference type="NCBI Taxonomy" id="183260"/>
    <lineage>
        <taxon>Eukaryota</taxon>
        <taxon>Viridiplantae</taxon>
        <taxon>Streptophyta</taxon>
        <taxon>Embryophyta</taxon>
        <taxon>Tracheophyta</taxon>
        <taxon>Spermatophyta</taxon>
        <taxon>Magnoliopsida</taxon>
        <taxon>eudicotyledons</taxon>
        <taxon>Gunneridae</taxon>
        <taxon>Pentapetalae</taxon>
        <taxon>rosids</taxon>
        <taxon>malvids</taxon>
        <taxon>Malvales</taxon>
        <taxon>Malvaceae</taxon>
        <taxon>Malvoideae</taxon>
        <taxon>Hibiscus</taxon>
    </lineage>
</organism>
<dbReference type="Proteomes" id="UP001472677">
    <property type="component" value="Unassembled WGS sequence"/>
</dbReference>
<dbReference type="InterPro" id="IPR032675">
    <property type="entry name" value="LRR_dom_sf"/>
</dbReference>
<evidence type="ECO:0000313" key="2">
    <source>
        <dbReference type="Proteomes" id="UP001472677"/>
    </source>
</evidence>
<evidence type="ECO:0000313" key="1">
    <source>
        <dbReference type="EMBL" id="KAK8595918.1"/>
    </source>
</evidence>